<dbReference type="PANTHER" id="PTHR28288:SF2">
    <property type="entry name" value="PROTEASE B INHIBITOR 2"/>
    <property type="match status" value="1"/>
</dbReference>
<gene>
    <name evidence="2" type="ORF">FA14DRAFT_39994</name>
</gene>
<dbReference type="InterPro" id="IPR037045">
    <property type="entry name" value="S8pro/Inhibitor_I9_sf"/>
</dbReference>
<dbReference type="GO" id="GO:0004866">
    <property type="term" value="F:endopeptidase inhibitor activity"/>
    <property type="evidence" value="ECO:0007669"/>
    <property type="project" value="TreeGrafter"/>
</dbReference>
<comment type="similarity">
    <text evidence="1">Belongs to the protease inhibitor I9 family.</text>
</comment>
<organism evidence="2 3">
    <name type="scientific">Meira miltonrushii</name>
    <dbReference type="NCBI Taxonomy" id="1280837"/>
    <lineage>
        <taxon>Eukaryota</taxon>
        <taxon>Fungi</taxon>
        <taxon>Dikarya</taxon>
        <taxon>Basidiomycota</taxon>
        <taxon>Ustilaginomycotina</taxon>
        <taxon>Exobasidiomycetes</taxon>
        <taxon>Exobasidiales</taxon>
        <taxon>Brachybasidiaceae</taxon>
        <taxon>Meira</taxon>
    </lineage>
</organism>
<evidence type="ECO:0000256" key="1">
    <source>
        <dbReference type="ARBA" id="ARBA00038069"/>
    </source>
</evidence>
<reference evidence="2 3" key="1">
    <citation type="journal article" date="2018" name="Mol. Biol. Evol.">
        <title>Broad Genomic Sampling Reveals a Smut Pathogenic Ancestry of the Fungal Clade Ustilaginomycotina.</title>
        <authorList>
            <person name="Kijpornyongpan T."/>
            <person name="Mondo S.J."/>
            <person name="Barry K."/>
            <person name="Sandor L."/>
            <person name="Lee J."/>
            <person name="Lipzen A."/>
            <person name="Pangilinan J."/>
            <person name="LaButti K."/>
            <person name="Hainaut M."/>
            <person name="Henrissat B."/>
            <person name="Grigoriev I.V."/>
            <person name="Spatafora J.W."/>
            <person name="Aime M.C."/>
        </authorList>
    </citation>
    <scope>NUCLEOTIDE SEQUENCE [LARGE SCALE GENOMIC DNA]</scope>
    <source>
        <strain evidence="2 3">MCA 3882</strain>
    </source>
</reference>
<dbReference type="OrthoDB" id="5518345at2759"/>
<evidence type="ECO:0008006" key="4">
    <source>
        <dbReference type="Google" id="ProtNLM"/>
    </source>
</evidence>
<sequence>MSSNKSYIVIFKDDAPSSKIDEEIKKVTDAGGKITQRYDSSIMKGFAAQMPENLVQSYTSLTAGSKHDYLSYIEPDQQVHTMQK</sequence>
<dbReference type="AlphaFoldDB" id="A0A316VCV2"/>
<dbReference type="FunFam" id="3.30.70.80:FF:000005">
    <property type="entry name" value="Proteinase inhibitor I2B"/>
    <property type="match status" value="1"/>
</dbReference>
<dbReference type="EMBL" id="KZ819603">
    <property type="protein sequence ID" value="PWN35310.1"/>
    <property type="molecule type" value="Genomic_DNA"/>
</dbReference>
<dbReference type="InParanoid" id="A0A316VCV2"/>
<dbReference type="Proteomes" id="UP000245771">
    <property type="component" value="Unassembled WGS sequence"/>
</dbReference>
<evidence type="ECO:0000313" key="2">
    <source>
        <dbReference type="EMBL" id="PWN35310.1"/>
    </source>
</evidence>
<dbReference type="SUPFAM" id="SSF54897">
    <property type="entry name" value="Protease propeptides/inhibitors"/>
    <property type="match status" value="1"/>
</dbReference>
<accession>A0A316VCV2</accession>
<dbReference type="InterPro" id="IPR052471">
    <property type="entry name" value="PBI_I9"/>
</dbReference>
<dbReference type="GeneID" id="37024077"/>
<dbReference type="RefSeq" id="XP_025355612.1">
    <property type="nucleotide sequence ID" value="XM_025502296.1"/>
</dbReference>
<dbReference type="PANTHER" id="PTHR28288">
    <property type="entry name" value="PROTEASE B INHIBITOR 2"/>
    <property type="match status" value="1"/>
</dbReference>
<evidence type="ECO:0000313" key="3">
    <source>
        <dbReference type="Proteomes" id="UP000245771"/>
    </source>
</evidence>
<dbReference type="Gene3D" id="3.30.70.80">
    <property type="entry name" value="Peptidase S8 propeptide/proteinase inhibitor I9"/>
    <property type="match status" value="1"/>
</dbReference>
<keyword evidence="3" id="KW-1185">Reference proteome</keyword>
<dbReference type="GO" id="GO:0042144">
    <property type="term" value="P:vacuole fusion, non-autophagic"/>
    <property type="evidence" value="ECO:0007669"/>
    <property type="project" value="TreeGrafter"/>
</dbReference>
<proteinExistence type="inferred from homology"/>
<name>A0A316VCV2_9BASI</name>
<protein>
    <recommendedName>
        <fullName evidence="4">Inhibitor I9 domain-containing protein</fullName>
    </recommendedName>
</protein>